<feature type="region of interest" description="Disordered" evidence="2">
    <location>
        <begin position="1332"/>
        <end position="1362"/>
    </location>
</feature>
<dbReference type="InterPro" id="IPR043502">
    <property type="entry name" value="DNA/RNA_pol_sf"/>
</dbReference>
<feature type="region of interest" description="Disordered" evidence="2">
    <location>
        <begin position="1006"/>
        <end position="1027"/>
    </location>
</feature>
<proteinExistence type="predicted"/>
<dbReference type="CDD" id="cd01647">
    <property type="entry name" value="RT_LTR"/>
    <property type="match status" value="1"/>
</dbReference>
<sequence>MDDLESGVLGETSLLEDDGLELERGAARRVWSREEFLHESAGTGGPDVSMRPSRVQKKTETIAEFVVAIKQLATSCKFGTFLNEALGDKLVVDIADERVHQRLLSEDLSFAESYELTIRLEQANFQKNAWEFGHTAVAEMDMGKYPSYSMYNMKINTEASSYQIHVDIESQPVVMEVDTGAAVSVLPEQAQGSSGSIGELEAKASRSYPQRDWYHHRTVPYALKPRGEQELEMLVSQGIIYPVTKSDWATPLVCVMKEDGGLRLCADFKFWTCHQQVAEESQPLLTVNTHKGLFWFKRLQFGLSSAPAIFQSVNEQLLSGLQGVVTYQNDVLVTGPTLELAMERLDVVLARFAQHGVRPSNKWLQAVEEAPEPTNKEELRAYCGLLNYYGKVLPALASRLRAFYELLKKNVTWEWTSDLQRLFQESNVRVFTETIKYFAPVLETPLLPADIGGATHKDSVLARPDQSDDKSLTENLSRKNELTVEEDCILLGSRVVIPEIQQNVILALLHEEHPGFSHMKILARSHIWWPGLDGQIEAVVQSCHACQCVQPSTRKVALQQWPWPARKWQRVHVDFAMTSGRDLLIVMDAHSKWVDVFVMHSTTAIEVMIAKLRTLFSSYRLPEIIFSDNGPQFTSEDFRAFMMRNGIRHMLTPPYHPQSNEMAERVVQDVKKGLLKCVAGHCQGSTTTTTSLQHRVDNYLFSYRNIPSSTTGATPAELFLGRKPRTRLTVLKPSLNFKIQTNQMNKQLESFPTCAPLRQFAKGDNVWVRTVKGEKLNWVPGQVKDRVSVVTYQVYTHDGNSADGGASGVSPVTSRRWAWSNAAALTQLAEGSVEHQQPLGSGEPEVCSPPLGDRLTVKEALTPMGPEGSPTVRGFKGFTNDGGSSRSPFLERATTDEPLGATVADLLSYSPPTRANRVQSPAGSLRIFAHGNRAGRCWSASMLSDLPFPTPFHSGAAPNSPHFTFIGSQNLDVEEVDCEERNVPGRHKERQHSRVRYSKKHWWEDAPKTAGSDADGASSDTGSSVGSSHLAVVPKDVFGSASRLDDDSSRRKSTPVLLDSGGSVITASLKIPAPFSRDDADIAFVEDAAAHRQVTVGKYFHLPRLRGPIVTSNPIHAIFARLVSIKAVQCQDMEIGCAQPARSVYLIFSVCCERHVCTPTSKKGMCGVAGVVRPTTRQRLVSTSGSDSSSALASPGLQEAPRTVSPPNSVSPPPSSWASSPPNSPDGTVTSVDYLPEPRQQRPVVAITAKEITPVILHKVTFASSAGGEQRMQLLSQDLPKSASTSAIQREQPAPASISSIGGAVMRSKTADIERILRIHKPAERVVPVVVERDAPTPAPTPTSADANKYSKRRYTESRHQTRHIPDCEALEAGGGSAAASSQPQVPVYKRRELIASDPKDHETFFVCDEEEKNKCLLVPLIKETERAANYTSVSKSSIERLQRQSRENPCEQQRTRGKRRTTRHDGRGFCPLDHKRDGLDLIDSGSRGVLVSTYLLVLLGCRGYSGFYPDVASLAYAELEAPQVSFVCPEVNVIPA</sequence>
<dbReference type="Proteomes" id="UP001159363">
    <property type="component" value="Chromosome 9"/>
</dbReference>
<feature type="compositionally biased region" description="Basic and acidic residues" evidence="2">
    <location>
        <begin position="1438"/>
        <end position="1450"/>
    </location>
</feature>
<feature type="compositionally biased region" description="Low complexity" evidence="2">
    <location>
        <begin position="1009"/>
        <end position="1027"/>
    </location>
</feature>
<accession>A0ABQ9GND5</accession>
<feature type="region of interest" description="Disordered" evidence="2">
    <location>
        <begin position="831"/>
        <end position="851"/>
    </location>
</feature>
<evidence type="ECO:0000313" key="4">
    <source>
        <dbReference type="EMBL" id="KAJ8873519.1"/>
    </source>
</evidence>
<dbReference type="InterPro" id="IPR043128">
    <property type="entry name" value="Rev_trsase/Diguanyl_cyclase"/>
</dbReference>
<dbReference type="EMBL" id="JARBHB010000010">
    <property type="protein sequence ID" value="KAJ8873519.1"/>
    <property type="molecule type" value="Genomic_DNA"/>
</dbReference>
<dbReference type="Pfam" id="PF00665">
    <property type="entry name" value="rve"/>
    <property type="match status" value="1"/>
</dbReference>
<evidence type="ECO:0000256" key="1">
    <source>
        <dbReference type="ARBA" id="ARBA00012493"/>
    </source>
</evidence>
<dbReference type="PANTHER" id="PTHR37984">
    <property type="entry name" value="PROTEIN CBG26694"/>
    <property type="match status" value="1"/>
</dbReference>
<dbReference type="Gene3D" id="1.10.340.70">
    <property type="match status" value="1"/>
</dbReference>
<dbReference type="InterPro" id="IPR041588">
    <property type="entry name" value="Integrase_H2C2"/>
</dbReference>
<dbReference type="Pfam" id="PF17921">
    <property type="entry name" value="Integrase_H2C2"/>
    <property type="match status" value="1"/>
</dbReference>
<dbReference type="Gene3D" id="3.30.70.270">
    <property type="match status" value="2"/>
</dbReference>
<dbReference type="SUPFAM" id="SSF53098">
    <property type="entry name" value="Ribonuclease H-like"/>
    <property type="match status" value="1"/>
</dbReference>
<dbReference type="Gene3D" id="3.10.10.10">
    <property type="entry name" value="HIV Type 1 Reverse Transcriptase, subunit A, domain 1"/>
    <property type="match status" value="2"/>
</dbReference>
<reference evidence="4 5" key="1">
    <citation type="submission" date="2023-02" db="EMBL/GenBank/DDBJ databases">
        <title>LHISI_Scaffold_Assembly.</title>
        <authorList>
            <person name="Stuart O.P."/>
            <person name="Cleave R."/>
            <person name="Magrath M.J.L."/>
            <person name="Mikheyev A.S."/>
        </authorList>
    </citation>
    <scope>NUCLEOTIDE SEQUENCE [LARGE SCALE GENOMIC DNA]</scope>
    <source>
        <strain evidence="4">Daus_M_001</strain>
        <tissue evidence="4">Leg muscle</tissue>
    </source>
</reference>
<dbReference type="InterPro" id="IPR001584">
    <property type="entry name" value="Integrase_cat-core"/>
</dbReference>
<feature type="region of interest" description="Disordered" evidence="2">
    <location>
        <begin position="1436"/>
        <end position="1470"/>
    </location>
</feature>
<evidence type="ECO:0000313" key="5">
    <source>
        <dbReference type="Proteomes" id="UP001159363"/>
    </source>
</evidence>
<dbReference type="InterPro" id="IPR012337">
    <property type="entry name" value="RNaseH-like_sf"/>
</dbReference>
<dbReference type="PANTHER" id="PTHR37984:SF5">
    <property type="entry name" value="PROTEIN NYNRIN-LIKE"/>
    <property type="match status" value="1"/>
</dbReference>
<evidence type="ECO:0000256" key="2">
    <source>
        <dbReference type="SAM" id="MobiDB-lite"/>
    </source>
</evidence>
<protein>
    <recommendedName>
        <fullName evidence="1">RNA-directed DNA polymerase</fullName>
        <ecNumber evidence="1">2.7.7.49</ecNumber>
    </recommendedName>
</protein>
<feature type="compositionally biased region" description="Low complexity" evidence="2">
    <location>
        <begin position="1182"/>
        <end position="1197"/>
    </location>
</feature>
<feature type="region of interest" description="Disordered" evidence="2">
    <location>
        <begin position="1179"/>
        <end position="1237"/>
    </location>
</feature>
<comment type="caution">
    <text evidence="4">The sequence shown here is derived from an EMBL/GenBank/DDBJ whole genome shotgun (WGS) entry which is preliminary data.</text>
</comment>
<evidence type="ECO:0000259" key="3">
    <source>
        <dbReference type="PROSITE" id="PS50994"/>
    </source>
</evidence>
<organism evidence="4 5">
    <name type="scientific">Dryococelus australis</name>
    <dbReference type="NCBI Taxonomy" id="614101"/>
    <lineage>
        <taxon>Eukaryota</taxon>
        <taxon>Metazoa</taxon>
        <taxon>Ecdysozoa</taxon>
        <taxon>Arthropoda</taxon>
        <taxon>Hexapoda</taxon>
        <taxon>Insecta</taxon>
        <taxon>Pterygota</taxon>
        <taxon>Neoptera</taxon>
        <taxon>Polyneoptera</taxon>
        <taxon>Phasmatodea</taxon>
        <taxon>Verophasmatodea</taxon>
        <taxon>Anareolatae</taxon>
        <taxon>Phasmatidae</taxon>
        <taxon>Eurycanthinae</taxon>
        <taxon>Dryococelus</taxon>
    </lineage>
</organism>
<dbReference type="EC" id="2.7.7.49" evidence="1"/>
<gene>
    <name evidence="4" type="ORF">PR048_024337</name>
</gene>
<dbReference type="Gene3D" id="3.30.420.10">
    <property type="entry name" value="Ribonuclease H-like superfamily/Ribonuclease H"/>
    <property type="match status" value="1"/>
</dbReference>
<dbReference type="PROSITE" id="PS50994">
    <property type="entry name" value="INTEGRASE"/>
    <property type="match status" value="1"/>
</dbReference>
<dbReference type="InterPro" id="IPR036397">
    <property type="entry name" value="RNaseH_sf"/>
</dbReference>
<dbReference type="InterPro" id="IPR050951">
    <property type="entry name" value="Retrovirus_Pol_polyprotein"/>
</dbReference>
<feature type="domain" description="Integrase catalytic" evidence="3">
    <location>
        <begin position="558"/>
        <end position="723"/>
    </location>
</feature>
<keyword evidence="5" id="KW-1185">Reference proteome</keyword>
<dbReference type="SUPFAM" id="SSF56672">
    <property type="entry name" value="DNA/RNA polymerases"/>
    <property type="match status" value="1"/>
</dbReference>
<name>A0ABQ9GND5_9NEOP</name>